<gene>
    <name evidence="1" type="ORF">F5148DRAFT_1214111</name>
</gene>
<proteinExistence type="predicted"/>
<name>A0ACC0U4H1_9AGAM</name>
<comment type="caution">
    <text evidence="1">The sequence shown here is derived from an EMBL/GenBank/DDBJ whole genome shotgun (WGS) entry which is preliminary data.</text>
</comment>
<accession>A0ACC0U4H1</accession>
<sequence length="372" mass="39914">MADVRALLKAKRQEARIAHPCAAYGANGALRCTACGVAVKLASAWEGHLGSRAHRAAVAKVNSRLRSTGGELVAASSSSSPSKRKAEEREEEAGRSGDGDGDDDGDGDGDDDEDDEGRMEIEATTTTTTTTTTELGRPGKRQRTAERESETASRPFPADFFSDPARRPPPPPRPPGGSRDEEGEEEDGMDQEDAEIGHGATDASAAAPKSQFEMEWDAFERDVLGPSRRPAATTTTTTTGDGADREAAAAAAAPRETYARATIAAEPELVPRFVGLPEGAAQGRPEDGVDRAAGEEGKAKAPRSEEEEEEGRRRREREERELILDRLVEEERAQEDAYNRVALLRNRVQALKQKRELAKAKGKGGKKADAQT</sequence>
<evidence type="ECO:0000313" key="1">
    <source>
        <dbReference type="EMBL" id="KAI9462155.1"/>
    </source>
</evidence>
<organism evidence="1 2">
    <name type="scientific">Russula earlei</name>
    <dbReference type="NCBI Taxonomy" id="71964"/>
    <lineage>
        <taxon>Eukaryota</taxon>
        <taxon>Fungi</taxon>
        <taxon>Dikarya</taxon>
        <taxon>Basidiomycota</taxon>
        <taxon>Agaricomycotina</taxon>
        <taxon>Agaricomycetes</taxon>
        <taxon>Russulales</taxon>
        <taxon>Russulaceae</taxon>
        <taxon>Russula</taxon>
    </lineage>
</organism>
<protein>
    <submittedName>
        <fullName evidence="1">Uncharacterized protein</fullName>
    </submittedName>
</protein>
<reference evidence="1" key="1">
    <citation type="submission" date="2021-03" db="EMBL/GenBank/DDBJ databases">
        <title>Evolutionary priming and transition to the ectomycorrhizal habit in an iconic lineage of mushroom-forming fungi: is preadaptation a requirement?</title>
        <authorList>
            <consortium name="DOE Joint Genome Institute"/>
            <person name="Looney B.P."/>
            <person name="Miyauchi S."/>
            <person name="Morin E."/>
            <person name="Drula E."/>
            <person name="Courty P.E."/>
            <person name="Chicoki N."/>
            <person name="Fauchery L."/>
            <person name="Kohler A."/>
            <person name="Kuo A."/>
            <person name="LaButti K."/>
            <person name="Pangilinan J."/>
            <person name="Lipzen A."/>
            <person name="Riley R."/>
            <person name="Andreopoulos W."/>
            <person name="He G."/>
            <person name="Johnson J."/>
            <person name="Barry K.W."/>
            <person name="Grigoriev I.V."/>
            <person name="Nagy L."/>
            <person name="Hibbett D."/>
            <person name="Henrissat B."/>
            <person name="Matheny P.B."/>
            <person name="Labbe J."/>
            <person name="Martin A.F."/>
        </authorList>
    </citation>
    <scope>NUCLEOTIDE SEQUENCE</scope>
    <source>
        <strain evidence="1">BPL698</strain>
    </source>
</reference>
<dbReference type="Proteomes" id="UP001207468">
    <property type="component" value="Unassembled WGS sequence"/>
</dbReference>
<evidence type="ECO:0000313" key="2">
    <source>
        <dbReference type="Proteomes" id="UP001207468"/>
    </source>
</evidence>
<keyword evidence="2" id="KW-1185">Reference proteome</keyword>
<dbReference type="EMBL" id="JAGFNK010000170">
    <property type="protein sequence ID" value="KAI9462155.1"/>
    <property type="molecule type" value="Genomic_DNA"/>
</dbReference>